<dbReference type="NCBIfam" id="NF033674">
    <property type="entry name" value="stress_OB_fold"/>
    <property type="match status" value="1"/>
</dbReference>
<organism evidence="2 3">
    <name type="scientific">Pseudodesulfovibrio portus</name>
    <dbReference type="NCBI Taxonomy" id="231439"/>
    <lineage>
        <taxon>Bacteria</taxon>
        <taxon>Pseudomonadati</taxon>
        <taxon>Thermodesulfobacteriota</taxon>
        <taxon>Desulfovibrionia</taxon>
        <taxon>Desulfovibrionales</taxon>
        <taxon>Desulfovibrionaceae</taxon>
    </lineage>
</organism>
<evidence type="ECO:0000313" key="2">
    <source>
        <dbReference type="EMBL" id="BDQ33382.1"/>
    </source>
</evidence>
<dbReference type="Pfam" id="PF04076">
    <property type="entry name" value="BOF"/>
    <property type="match status" value="1"/>
</dbReference>
<dbReference type="InterPro" id="IPR036700">
    <property type="entry name" value="BOBF_sf"/>
</dbReference>
<reference evidence="2" key="1">
    <citation type="submission" date="2022-08" db="EMBL/GenBank/DDBJ databases">
        <title>Genome Sequence of the sulphate-reducing bacterium, Pseudodesulfovibrio portus JCM14722.</title>
        <authorList>
            <person name="Kondo R."/>
            <person name="Kataoka T."/>
        </authorList>
    </citation>
    <scope>NUCLEOTIDE SEQUENCE</scope>
    <source>
        <strain evidence="2">JCM 14722</strain>
    </source>
</reference>
<dbReference type="Gene3D" id="2.40.50.200">
    <property type="entry name" value="Bacterial OB-fold"/>
    <property type="match status" value="1"/>
</dbReference>
<evidence type="ECO:0000256" key="1">
    <source>
        <dbReference type="ARBA" id="ARBA00022729"/>
    </source>
</evidence>
<keyword evidence="3" id="KW-1185">Reference proteome</keyword>
<keyword evidence="1" id="KW-0732">Signal</keyword>
<evidence type="ECO:0000313" key="3">
    <source>
        <dbReference type="Proteomes" id="UP001061361"/>
    </source>
</evidence>
<dbReference type="SUPFAM" id="SSF101756">
    <property type="entry name" value="Hypothetical protein YgiW"/>
    <property type="match status" value="1"/>
</dbReference>
<accession>A0ABN6RV14</accession>
<proteinExistence type="predicted"/>
<sequence length="88" mass="9342">MAGHPVAKTVAEAKVSAVDTDVALTGRFVKKINDGSFLFSDGTGELLVHVMGAELDPSLMTADVDLTGMVVQDFMYTEVRAESVSVHN</sequence>
<dbReference type="Proteomes" id="UP001061361">
    <property type="component" value="Chromosome"/>
</dbReference>
<gene>
    <name evidence="2" type="ORF">JCM14722_09240</name>
</gene>
<dbReference type="EMBL" id="AP026708">
    <property type="protein sequence ID" value="BDQ33382.1"/>
    <property type="molecule type" value="Genomic_DNA"/>
</dbReference>
<dbReference type="InterPro" id="IPR005220">
    <property type="entry name" value="CarO-like"/>
</dbReference>
<name>A0ABN6RV14_9BACT</name>
<protein>
    <submittedName>
        <fullName evidence="2">Uncharacterized protein</fullName>
    </submittedName>
</protein>